<keyword evidence="2" id="KW-1185">Reference proteome</keyword>
<protein>
    <submittedName>
        <fullName evidence="1">Uncharacterized protein</fullName>
    </submittedName>
</protein>
<dbReference type="Proteomes" id="UP000236737">
    <property type="component" value="Unassembled WGS sequence"/>
</dbReference>
<proteinExistence type="predicted"/>
<reference evidence="2" key="1">
    <citation type="submission" date="2016-10" db="EMBL/GenBank/DDBJ databases">
        <authorList>
            <person name="Varghese N."/>
            <person name="Submissions S."/>
        </authorList>
    </citation>
    <scope>NUCLEOTIDE SEQUENCE [LARGE SCALE GENOMIC DNA]</scope>
    <source>
        <strain evidence="2">CGMCC 1.9230</strain>
    </source>
</reference>
<evidence type="ECO:0000313" key="2">
    <source>
        <dbReference type="Proteomes" id="UP000236737"/>
    </source>
</evidence>
<dbReference type="RefSeq" id="WP_103998752.1">
    <property type="nucleotide sequence ID" value="NZ_FNVP01000001.1"/>
</dbReference>
<sequence>MPNSSLQFYHDLVFHNGIEVLFASFINNPELISNGFEYLQEYDYYLKDEMIIDSEDAKFEITIINRDKFFENSIIKQTFILYQAISDNLIELPESEKSKLLIDYYHQLDIITVKLETLEGDLISIVKNEILKIIGDLKIKYQNIVEYHSVFRKLIIKTESGMSIFQSKPIVPYRFFGKLYDTASNLYLIDDVEISEEMFVDVFTSANPEPHSKIIFDKSNFIVAFFLKEIEPFFENFNAVSIEKSKLFLNKQGKPLKSNDLYVALSRNKDNSHTDIIKIQNEIKILKKEYLK</sequence>
<dbReference type="EMBL" id="FNVP01000001">
    <property type="protein sequence ID" value="SEF60854.1"/>
    <property type="molecule type" value="Genomic_DNA"/>
</dbReference>
<dbReference type="AlphaFoldDB" id="A0A1H5TDM0"/>
<organism evidence="1 2">
    <name type="scientific">Flavobacterium urumqiense</name>
    <dbReference type="NCBI Taxonomy" id="935224"/>
    <lineage>
        <taxon>Bacteria</taxon>
        <taxon>Pseudomonadati</taxon>
        <taxon>Bacteroidota</taxon>
        <taxon>Flavobacteriia</taxon>
        <taxon>Flavobacteriales</taxon>
        <taxon>Flavobacteriaceae</taxon>
        <taxon>Flavobacterium</taxon>
    </lineage>
</organism>
<accession>A0A1H5TDM0</accession>
<name>A0A1H5TDM0_9FLAO</name>
<evidence type="ECO:0000313" key="1">
    <source>
        <dbReference type="EMBL" id="SEF60854.1"/>
    </source>
</evidence>
<dbReference type="OrthoDB" id="1317966at2"/>
<gene>
    <name evidence="1" type="ORF">SAMN04488130_101663</name>
</gene>